<evidence type="ECO:0000256" key="3">
    <source>
        <dbReference type="SAM" id="MobiDB-lite"/>
    </source>
</evidence>
<dbReference type="Pfam" id="PF25023">
    <property type="entry name" value="TEN_YD-shell"/>
    <property type="match status" value="3"/>
</dbReference>
<proteinExistence type="inferred from homology"/>
<feature type="compositionally biased region" description="Basic and acidic residues" evidence="3">
    <location>
        <begin position="84"/>
        <end position="94"/>
    </location>
</feature>
<feature type="region of interest" description="Disordered" evidence="3">
    <location>
        <begin position="1450"/>
        <end position="1478"/>
    </location>
</feature>
<feature type="domain" description="Teneurin-like YD-shell" evidence="7">
    <location>
        <begin position="605"/>
        <end position="807"/>
    </location>
</feature>
<evidence type="ECO:0000259" key="6">
    <source>
        <dbReference type="Pfam" id="PF20148"/>
    </source>
</evidence>
<dbReference type="NCBIfam" id="TIGR01643">
    <property type="entry name" value="YD_repeat_2x"/>
    <property type="match status" value="9"/>
</dbReference>
<feature type="compositionally biased region" description="Polar residues" evidence="3">
    <location>
        <begin position="340"/>
        <end position="352"/>
    </location>
</feature>
<feature type="region of interest" description="Disordered" evidence="3">
    <location>
        <begin position="84"/>
        <end position="131"/>
    </location>
</feature>
<evidence type="ECO:0000259" key="7">
    <source>
        <dbReference type="Pfam" id="PF25023"/>
    </source>
</evidence>
<feature type="region of interest" description="Disordered" evidence="3">
    <location>
        <begin position="306"/>
        <end position="352"/>
    </location>
</feature>
<dbReference type="InterPro" id="IPR045351">
    <property type="entry name" value="DUF6531"/>
</dbReference>
<evidence type="ECO:0000256" key="1">
    <source>
        <dbReference type="ARBA" id="ARBA00009455"/>
    </source>
</evidence>
<dbReference type="InterPro" id="IPR029501">
    <property type="entry name" value="EndoU_bac"/>
</dbReference>
<feature type="domain" description="Teneurin-like YD-shell" evidence="7">
    <location>
        <begin position="1114"/>
        <end position="1249"/>
    </location>
</feature>
<evidence type="ECO:0000259" key="4">
    <source>
        <dbReference type="Pfam" id="PF03527"/>
    </source>
</evidence>
<reference evidence="8 9" key="1">
    <citation type="submission" date="2013-07" db="EMBL/GenBank/DDBJ databases">
        <authorList>
            <person name="Genoscope - CEA"/>
        </authorList>
    </citation>
    <scope>NUCLEOTIDE SEQUENCE [LARGE SCALE GENOMIC DNA]</scope>
    <source>
        <strain evidence="9">FRM16 / DSM 17909</strain>
    </source>
</reference>
<gene>
    <name evidence="8" type="ORF">XDD1_3710</name>
</gene>
<dbReference type="Pfam" id="PF20148">
    <property type="entry name" value="DUF6531"/>
    <property type="match status" value="1"/>
</dbReference>
<dbReference type="RefSeq" id="WP_084721066.1">
    <property type="nucleotide sequence ID" value="NZ_CAWMED010000001.1"/>
</dbReference>
<feature type="domain" description="DUF6531" evidence="6">
    <location>
        <begin position="358"/>
        <end position="429"/>
    </location>
</feature>
<dbReference type="STRING" id="351671.XDD1_3710"/>
<accession>A0A068QZZ0</accession>
<dbReference type="InterPro" id="IPR056823">
    <property type="entry name" value="TEN-like_YD-shell"/>
</dbReference>
<feature type="compositionally biased region" description="Basic and acidic residues" evidence="3">
    <location>
        <begin position="326"/>
        <end position="339"/>
    </location>
</feature>
<dbReference type="Pfam" id="PF03527">
    <property type="entry name" value="RHS"/>
    <property type="match status" value="1"/>
</dbReference>
<dbReference type="NCBIfam" id="TIGR03696">
    <property type="entry name" value="Rhs_assc_core"/>
    <property type="match status" value="1"/>
</dbReference>
<dbReference type="EMBL" id="FO704550">
    <property type="protein sequence ID" value="CDG19395.1"/>
    <property type="molecule type" value="Genomic_DNA"/>
</dbReference>
<dbReference type="Pfam" id="PF14436">
    <property type="entry name" value="EndoU_bacteria"/>
    <property type="match status" value="1"/>
</dbReference>
<protein>
    <submittedName>
        <fullName evidence="8">Uncharacterized protein</fullName>
    </submittedName>
</protein>
<evidence type="ECO:0000313" key="9">
    <source>
        <dbReference type="Proteomes" id="UP000032721"/>
    </source>
</evidence>
<dbReference type="InterPro" id="IPR050708">
    <property type="entry name" value="T6SS_VgrG/RHS"/>
</dbReference>
<evidence type="ECO:0000313" key="8">
    <source>
        <dbReference type="EMBL" id="CDG19395.1"/>
    </source>
</evidence>
<dbReference type="GO" id="GO:0004519">
    <property type="term" value="F:endonuclease activity"/>
    <property type="evidence" value="ECO:0007669"/>
    <property type="project" value="InterPro"/>
</dbReference>
<dbReference type="InterPro" id="IPR006530">
    <property type="entry name" value="YD"/>
</dbReference>
<evidence type="ECO:0000259" key="5">
    <source>
        <dbReference type="Pfam" id="PF14436"/>
    </source>
</evidence>
<evidence type="ECO:0000256" key="2">
    <source>
        <dbReference type="ARBA" id="ARBA00022737"/>
    </source>
</evidence>
<organism evidence="8 9">
    <name type="scientific">Xenorhabdus doucetiae</name>
    <dbReference type="NCBI Taxonomy" id="351671"/>
    <lineage>
        <taxon>Bacteria</taxon>
        <taxon>Pseudomonadati</taxon>
        <taxon>Pseudomonadota</taxon>
        <taxon>Gammaproteobacteria</taxon>
        <taxon>Enterobacterales</taxon>
        <taxon>Morganellaceae</taxon>
        <taxon>Xenorhabdus</taxon>
    </lineage>
</organism>
<feature type="domain" description="Bacterial EndoU nuclease" evidence="5">
    <location>
        <begin position="1456"/>
        <end position="1583"/>
    </location>
</feature>
<dbReference type="InterPro" id="IPR001826">
    <property type="entry name" value="RHS"/>
</dbReference>
<feature type="domain" description="Teneurin-like YD-shell" evidence="7">
    <location>
        <begin position="815"/>
        <end position="935"/>
    </location>
</feature>
<dbReference type="PANTHER" id="PTHR32305:SF15">
    <property type="entry name" value="PROTEIN RHSA-RELATED"/>
    <property type="match status" value="1"/>
</dbReference>
<dbReference type="Proteomes" id="UP000032721">
    <property type="component" value="Chromosome"/>
</dbReference>
<dbReference type="InterPro" id="IPR022385">
    <property type="entry name" value="Rhs_assc_core"/>
</dbReference>
<keyword evidence="2" id="KW-0677">Repeat</keyword>
<dbReference type="Gene3D" id="2.180.10.10">
    <property type="entry name" value="RHS repeat-associated core"/>
    <property type="match status" value="4"/>
</dbReference>
<dbReference type="PANTHER" id="PTHR32305">
    <property type="match status" value="1"/>
</dbReference>
<feature type="domain" description="RHS protein conserved region" evidence="4">
    <location>
        <begin position="1322"/>
        <end position="1355"/>
    </location>
</feature>
<name>A0A068QZZ0_9GAMM</name>
<comment type="similarity">
    <text evidence="1">Belongs to the RHS family.</text>
</comment>
<sequence>MSESIIVTPDSADVRAEKYCKEFNLRTQAEAEQALNNVDTLYRQSSRFYGDYGADPELDVYYNQLDADFAAQDFKKTAQHTVEKFKNGEFPKPEWDEEEKKEEDTHPKPNDALPVKARDDSPTGSGNTPGKVVVQAAPAADPPEEANTAVTAETAQEKGWLEQAGEWWEETKEGVQKWGEEAGEKLSAAWDNPGKAAIGAGKEAWNTLPDMGELAIRVGTGLPSAVMSDTGNLLKWMGADAIGDTALAAADKWNKEVVDKVVEFSHVDAARFDITDKAEQGGALGFNIASLATGVGGLLKQGAKTVAKKAKPPAGGKVKGQSGDTPEAKPAKETPKDDATPSNNKEGSCTGTCSTKSEPVDMATGDFLQVWPVIVIPGLLPITLTRTYRSTAKYSGLFGEKWADDWSRQLVLTDGRVDFTDTDGVIYDFSTPENQVLARNKHIPHCVLTGELTGELCLTDRRAQLTYHFSVISGTTRKLSAITDRRQNRIAFLYDKQSQLTEVVRNDGLRLSLHYRDGQLHALELDETREGQAVRQRLLTCRYDPQGYLSECDAFQHHHLWHEYDTQGRMTRWHDTDQTDLHLTYDDRGRVVSMASPSGYWHDRFRYDDRARITTYLDAEGGETRHHYDHNGLVTREVDPLGRITRRQWRHSQILWEADPAGGITTFGYNPDGALTEVKLPTGDTFAYGYDEHGQLTESVLPTGERWQWHYDEQGNLTAVTNPLGHKETYQYGTHGELRQRLLPDGRAWHYAYDEQQRLAAVMTPDGETTGLELDALGRLRRFTDALKQETRYQYSPDHASLSNGSLSEITLADGVTQTLAYDSERRVVAVTDGEGRTTRYTYGAFDLLTTVTRPDGTTLKFGYDRLTRLSSVTASTGETYRYERDAAGQIIRETDFTGRTLEYQYDKLGRRTLTQYPDGQQQRWHYNARGQLIREEGWQPEDGELKLTVTTRYEYNARQQLIRAANADAAVEFEYDKASGLPTCERINGREIRRTWDTLTGQPLSEQLDDNTLHFGYNPLAQLNHFQLNQHAPLTLQHDALGRETVRESANGFILASRYTATGQLSHQSAGQATSFFRETLAQNDPHFPPQASAVNRSWQYDRAHNVRVIDDSRWGQTRYRYNANDQILHTLFDGNRPHEEQFGYDANGNLSRHLPVDAHGAMEQITQRQKAGRVVQHGDIRYRYDDNGRLVEKTEQRDGFRPQVWRYRWDTQNQLTHCETPDGSRWHYQYDAFGRRIRKLKVHDGKLTAANLQRWLDGKPDLTPRATAIYGQEYLWSGDQLVEETPVYADGSLALDSRVRWLYEPGALTPSARVEKGKLHYIVSDHQGTVREMLNENGTLVWAQRLKTWGKAEKSQVIASNDPDYHVGCNFRFLGQYEDQESGLFYNFHRYYSPETAQYISPDPIGLLGGFNPYSYVHNPTGWVDPWGLAGKDCPAFINDDVVRHSSKGDWTEASSMPPRDRKTFPNGRLSGGGHGQSAIQELEARGIAYNIEHTYPNGVRVGNIPSHSSKGKRKGTGQSWFPENWSDADIKHAGKVIWDSPHSSKVTMPSGGTMVSGTHNGVFIRVVRDPKGGGSIFPDNSIQP</sequence>
<dbReference type="KEGG" id="xdo:XDD1_3710"/>
<dbReference type="HOGENOM" id="CLU_001218_1_7_6"/>
<feature type="region of interest" description="Disordered" evidence="3">
    <location>
        <begin position="1503"/>
        <end position="1526"/>
    </location>
</feature>